<evidence type="ECO:0000313" key="4">
    <source>
        <dbReference type="Proteomes" id="UP000198379"/>
    </source>
</evidence>
<feature type="domain" description="FAS1" evidence="2">
    <location>
        <begin position="318"/>
        <end position="464"/>
    </location>
</feature>
<gene>
    <name evidence="3" type="ORF">SAMN06265376_105138</name>
</gene>
<dbReference type="PANTHER" id="PTHR10900:SF77">
    <property type="entry name" value="FI19380P1"/>
    <property type="match status" value="1"/>
</dbReference>
<dbReference type="SMART" id="SM00554">
    <property type="entry name" value="FAS1"/>
    <property type="match status" value="3"/>
</dbReference>
<feature type="chain" id="PRO_5012398907" evidence="1">
    <location>
        <begin position="25"/>
        <end position="466"/>
    </location>
</feature>
<keyword evidence="1" id="KW-0732">Signal</keyword>
<evidence type="ECO:0000256" key="1">
    <source>
        <dbReference type="SAM" id="SignalP"/>
    </source>
</evidence>
<feature type="domain" description="FAS1" evidence="2">
    <location>
        <begin position="175"/>
        <end position="316"/>
    </location>
</feature>
<dbReference type="EMBL" id="FZNY01000005">
    <property type="protein sequence ID" value="SNR99162.1"/>
    <property type="molecule type" value="Genomic_DNA"/>
</dbReference>
<reference evidence="3 4" key="1">
    <citation type="submission" date="2017-06" db="EMBL/GenBank/DDBJ databases">
        <authorList>
            <person name="Kim H.J."/>
            <person name="Triplett B.A."/>
        </authorList>
    </citation>
    <scope>NUCLEOTIDE SEQUENCE [LARGE SCALE GENOMIC DNA]</scope>
    <source>
        <strain evidence="3 4">DSM 25597</strain>
    </source>
</reference>
<dbReference type="PROSITE" id="PS50213">
    <property type="entry name" value="FAS1"/>
    <property type="match status" value="3"/>
</dbReference>
<dbReference type="Gene3D" id="2.30.180.10">
    <property type="entry name" value="FAS1 domain"/>
    <property type="match status" value="3"/>
</dbReference>
<protein>
    <submittedName>
        <fullName evidence="3">Uncaracterized surface protein containing fasciclin (FAS1) repeats</fullName>
    </submittedName>
</protein>
<dbReference type="OrthoDB" id="9800666at2"/>
<dbReference type="InterPro" id="IPR000782">
    <property type="entry name" value="FAS1_domain"/>
</dbReference>
<dbReference type="InterPro" id="IPR036378">
    <property type="entry name" value="FAS1_dom_sf"/>
</dbReference>
<feature type="domain" description="FAS1" evidence="2">
    <location>
        <begin position="38"/>
        <end position="173"/>
    </location>
</feature>
<dbReference type="SUPFAM" id="SSF82153">
    <property type="entry name" value="FAS1 domain"/>
    <property type="match status" value="3"/>
</dbReference>
<organism evidence="3 4">
    <name type="scientific">Dokdonia pacifica</name>
    <dbReference type="NCBI Taxonomy" id="1627892"/>
    <lineage>
        <taxon>Bacteria</taxon>
        <taxon>Pseudomonadati</taxon>
        <taxon>Bacteroidota</taxon>
        <taxon>Flavobacteriia</taxon>
        <taxon>Flavobacteriales</taxon>
        <taxon>Flavobacteriaceae</taxon>
        <taxon>Dokdonia</taxon>
    </lineage>
</organism>
<evidence type="ECO:0000313" key="3">
    <source>
        <dbReference type="EMBL" id="SNR99162.1"/>
    </source>
</evidence>
<feature type="signal peptide" evidence="1">
    <location>
        <begin position="1"/>
        <end position="24"/>
    </location>
</feature>
<dbReference type="Proteomes" id="UP000198379">
    <property type="component" value="Unassembled WGS sequence"/>
</dbReference>
<keyword evidence="4" id="KW-1185">Reference proteome</keyword>
<accession>A0A239AV24</accession>
<dbReference type="PROSITE" id="PS51257">
    <property type="entry name" value="PROKAR_LIPOPROTEIN"/>
    <property type="match status" value="1"/>
</dbReference>
<sequence>MKKILLNTKIIILVITAIGIISCADDDDNGNIIDNTPSNTILDIVISNPDYSSFLAALNQTGVNATVAGNGNFTVFAPNNAAFDALLGGTAIEDVDNAVLTQLVLNHVINAELFAADLTTGYQKTLATEDASNATIDMYIDTTNGVVINNQSTVIATDTDADNGVLHEVDTVIDLPTIATFAVIDPSLDSLEAALTDEGNTTFTDLFSDTTLDFTVFAPTNDAFTTFLDGATIGDIDNDVLAQVLSNHVLPETVAISTALTSTYVNTAAVFNGDANAPITMYVNTDNGVQLNGASSVTLADIVTSNGVIHIVDTVVPLPDVTTFIFADPNFSTLLEAILADPNVDYITALQTPFGDGATPFTGFAPTNDAFTNLFTDLNVTGISEIPLMDLSTIVELHNIVNMNIRAEELTTMDGMSFTTFSGLDITIDAMTPAVIGPDGEPSLLLMTDLQTTNGVVHTIDRVLRN</sequence>
<dbReference type="Pfam" id="PF02469">
    <property type="entry name" value="Fasciclin"/>
    <property type="match status" value="3"/>
</dbReference>
<dbReference type="PANTHER" id="PTHR10900">
    <property type="entry name" value="PERIOSTIN-RELATED"/>
    <property type="match status" value="1"/>
</dbReference>
<dbReference type="InterPro" id="IPR050904">
    <property type="entry name" value="Adhesion/Biosynth-related"/>
</dbReference>
<dbReference type="RefSeq" id="WP_089372395.1">
    <property type="nucleotide sequence ID" value="NZ_BMEP01000006.1"/>
</dbReference>
<dbReference type="GO" id="GO:0005615">
    <property type="term" value="C:extracellular space"/>
    <property type="evidence" value="ECO:0007669"/>
    <property type="project" value="TreeGrafter"/>
</dbReference>
<name>A0A239AV24_9FLAO</name>
<dbReference type="AlphaFoldDB" id="A0A239AV24"/>
<evidence type="ECO:0000259" key="2">
    <source>
        <dbReference type="PROSITE" id="PS50213"/>
    </source>
</evidence>
<proteinExistence type="predicted"/>